<evidence type="ECO:0000259" key="1">
    <source>
        <dbReference type="Pfam" id="PF00583"/>
    </source>
</evidence>
<evidence type="ECO:0000313" key="3">
    <source>
        <dbReference type="Proteomes" id="UP000244152"/>
    </source>
</evidence>
<evidence type="ECO:0000313" key="2">
    <source>
        <dbReference type="EMBL" id="PTQ82803.1"/>
    </source>
</evidence>
<dbReference type="InterPro" id="IPR000182">
    <property type="entry name" value="GNAT_dom"/>
</dbReference>
<gene>
    <name evidence="2" type="ORF">C8R21_10382</name>
</gene>
<dbReference type="AlphaFoldDB" id="A0A2T5IG49"/>
<dbReference type="RefSeq" id="WP_107761324.1">
    <property type="nucleotide sequence ID" value="NZ_QAOK01000003.1"/>
</dbReference>
<proteinExistence type="predicted"/>
<dbReference type="EMBL" id="QAOK01000003">
    <property type="protein sequence ID" value="PTQ82803.1"/>
    <property type="molecule type" value="Genomic_DNA"/>
</dbReference>
<reference evidence="2 3" key="1">
    <citation type="submission" date="2018-04" db="EMBL/GenBank/DDBJ databases">
        <title>Active sludge and wastewater microbial communities from Klosterneuburg, Austria.</title>
        <authorList>
            <person name="Wagner M."/>
        </authorList>
    </citation>
    <scope>NUCLEOTIDE SEQUENCE [LARGE SCALE GENOMIC DNA]</scope>
    <source>
        <strain evidence="2 3">Nl12</strain>
    </source>
</reference>
<dbReference type="Gene3D" id="3.40.630.30">
    <property type="match status" value="1"/>
</dbReference>
<dbReference type="GO" id="GO:0016747">
    <property type="term" value="F:acyltransferase activity, transferring groups other than amino-acyl groups"/>
    <property type="evidence" value="ECO:0007669"/>
    <property type="project" value="InterPro"/>
</dbReference>
<accession>A0A2T5IG49</accession>
<comment type="caution">
    <text evidence="2">The sequence shown here is derived from an EMBL/GenBank/DDBJ whole genome shotgun (WGS) entry which is preliminary data.</text>
</comment>
<dbReference type="CDD" id="cd04301">
    <property type="entry name" value="NAT_SF"/>
    <property type="match status" value="1"/>
</dbReference>
<dbReference type="InterPro" id="IPR016181">
    <property type="entry name" value="Acyl_CoA_acyltransferase"/>
</dbReference>
<name>A0A2T5IG49_9PROT</name>
<sequence length="214" mass="23598">MKERLEFLKGPGGLRAAAYFGLKLLTRIDVFRIVWIFAQSSKPLMLPSGWRYLSLYTGEALSNLSSDIIERAADQCGSNPKQLLGRGGSLHLLLAGDSLVAQLSIERGPTCRIDSPPLYLRMAETDAFLSYLYTWPEYRRQGAAQRLIAATVSDLSTRNVHRIIAHIRATNVPSLAAFEHTDWKTGAMMICTLRGRLLMAPGATSAGLTFRSAI</sequence>
<protein>
    <submittedName>
        <fullName evidence="2">FR47-like protein</fullName>
    </submittedName>
</protein>
<organism evidence="2 3">
    <name type="scientific">Nitrosospira multiformis</name>
    <dbReference type="NCBI Taxonomy" id="1231"/>
    <lineage>
        <taxon>Bacteria</taxon>
        <taxon>Pseudomonadati</taxon>
        <taxon>Pseudomonadota</taxon>
        <taxon>Betaproteobacteria</taxon>
        <taxon>Nitrosomonadales</taxon>
        <taxon>Nitrosomonadaceae</taxon>
        <taxon>Nitrosospira</taxon>
    </lineage>
</organism>
<dbReference type="SUPFAM" id="SSF55729">
    <property type="entry name" value="Acyl-CoA N-acyltransferases (Nat)"/>
    <property type="match status" value="1"/>
</dbReference>
<feature type="domain" description="N-acetyltransferase" evidence="1">
    <location>
        <begin position="94"/>
        <end position="179"/>
    </location>
</feature>
<dbReference type="Pfam" id="PF00583">
    <property type="entry name" value="Acetyltransf_1"/>
    <property type="match status" value="1"/>
</dbReference>
<dbReference type="Proteomes" id="UP000244152">
    <property type="component" value="Unassembled WGS sequence"/>
</dbReference>